<dbReference type="SMART" id="SM00567">
    <property type="entry name" value="EZ_HEAT"/>
    <property type="match status" value="5"/>
</dbReference>
<accession>A0A8J7HQP1</accession>
<dbReference type="InterPro" id="IPR027417">
    <property type="entry name" value="P-loop_NTPase"/>
</dbReference>
<name>A0A8J7HQP1_9NOST</name>
<evidence type="ECO:0000313" key="6">
    <source>
        <dbReference type="EMBL" id="MBH8564208.1"/>
    </source>
</evidence>
<dbReference type="Pfam" id="PF03130">
    <property type="entry name" value="HEAT_PBS"/>
    <property type="match status" value="2"/>
</dbReference>
<dbReference type="Proteomes" id="UP000632766">
    <property type="component" value="Unassembled WGS sequence"/>
</dbReference>
<dbReference type="InterPro" id="IPR016024">
    <property type="entry name" value="ARM-type_fold"/>
</dbReference>
<sequence>MVEDKSIDFQAYIQFLCVDDTYRDWQEFYTPIDALDRQRIEQKKSRRRLDLGLMVQTIQPPQGQGQPLEREKIERLNVLEGLRNYAANHVLLKGKPGSGKSTALKRLLWEEAEKAKTDSQAKIPVLVQLRRYKTSVLGIIQDFLIENQLLLSETQIENLLFTGRLLLLIDGLNELPNEEARRDLAGFRQTFRRVTPMIFTTRDLGVDLGIEKKLEMQPLTEGQMQQFVRAYLPEVGDEMLRRLGGRLRELGETPLLLWMLCEVFDYSKQIPTSLGSLFRWFSGEYDKLKRDVPISEGLRNWQSELLQHLAFVMMQDDSPTEFRLSISKQQARNVLTEFLQGKVAHADDCARRWLEDLLRYHLIQLRTDDQIEFRHQLLQEYYAAEKLLKLLPKISEERLKRDYLNYLKWTEPLALMLALVDNETQTVQIVNLALEVDLMLGARLAGEARKEFQEKTVDLVLGLNTSQELKFYLLGLTGSEKALPSLLKAWNSQDYKNDYIVAEALAYVGYDEAMSTIIQLEDEYISSLGEAEKYEDDYKDYLYHNIVYELESITLSDTAIDKLLILLKNQILISPKGYDYYLKGRNYQANKILGEIVFNRVISFLLQALNNQDFRVRYHAAFALGNIGSEMEVVALIEAVKDENCFVRSMAIKALGELGSIEAISALIEAVSDEKPFVRSRVVEALGKIGSDKAVSTLIKALNDEKYFVRLKAAEALGKIGNKTAVTALIGAFDDQESEVRLKVIEALGKIGGDTAIPALIKALDDEQSDICSTAKEGLISIRNSLVKEVLQNIYNSLYDYENTFVSETAANKLAQICNDCLQCILSNSNLMNKWKDLSIHLNSKISSNNDLIKCELLYQIWEVLLTLMPELATNQKDMILVIQKLCKFYNYAIFYSPPSEEEKPKDPIHDNLELIKQTLKTMSETPKVQMNFHAPITGGNIAGNFEGDMIGTQNNYPSTQNIAEVEKVLQQLLEQIEQTKPTPIEAQLIVDKAVEKHPVLKDAQIIDQAIKRCPPLKVRLQRVITAAGIETVKVLFAPAGIVIEVIRAWTKPE</sequence>
<organism evidence="6 7">
    <name type="scientific">Amazonocrinis nigriterrae CENA67</name>
    <dbReference type="NCBI Taxonomy" id="2794033"/>
    <lineage>
        <taxon>Bacteria</taxon>
        <taxon>Bacillati</taxon>
        <taxon>Cyanobacteriota</taxon>
        <taxon>Cyanophyceae</taxon>
        <taxon>Nostocales</taxon>
        <taxon>Nostocaceae</taxon>
        <taxon>Amazonocrinis</taxon>
        <taxon>Amazonocrinis nigriterrae</taxon>
    </lineage>
</organism>
<protein>
    <submittedName>
        <fullName evidence="6">HEAT repeat domain-containing protein</fullName>
    </submittedName>
</protein>
<evidence type="ECO:0000259" key="5">
    <source>
        <dbReference type="Pfam" id="PF05729"/>
    </source>
</evidence>
<dbReference type="Gene3D" id="1.25.10.10">
    <property type="entry name" value="Leucine-rich Repeat Variant"/>
    <property type="match status" value="2"/>
</dbReference>
<dbReference type="InterPro" id="IPR007111">
    <property type="entry name" value="NACHT_NTPase"/>
</dbReference>
<keyword evidence="3" id="KW-0605">Phycobilisome</keyword>
<proteinExistence type="inferred from homology"/>
<evidence type="ECO:0000256" key="1">
    <source>
        <dbReference type="ARBA" id="ARBA00009299"/>
    </source>
</evidence>
<dbReference type="SUPFAM" id="SSF52540">
    <property type="entry name" value="P-loop containing nucleoside triphosphate hydrolases"/>
    <property type="match status" value="1"/>
</dbReference>
<dbReference type="PANTHER" id="PTHR12697">
    <property type="entry name" value="PBS LYASE HEAT-LIKE PROTEIN"/>
    <property type="match status" value="1"/>
</dbReference>
<dbReference type="EMBL" id="JAECZC010000037">
    <property type="protein sequence ID" value="MBH8564208.1"/>
    <property type="molecule type" value="Genomic_DNA"/>
</dbReference>
<reference evidence="6 7" key="1">
    <citation type="journal article" date="2021" name="Int. J. Syst. Evol. Microbiol.">
        <title>Amazonocrinis nigriterrae gen. nov., sp. nov., Atlanticothrix silvestris gen. nov., sp. nov. and Dendronalium phyllosphericum gen. nov., sp. nov., nostocacean cyanobacteria from Brazilian environments.</title>
        <authorList>
            <person name="Alvarenga D.O."/>
            <person name="Andreote A.P.D."/>
            <person name="Branco L.H.Z."/>
            <person name="Delbaje E."/>
            <person name="Cruz R.B."/>
            <person name="Varani A.M."/>
            <person name="Fiore M.F."/>
        </authorList>
    </citation>
    <scope>NUCLEOTIDE SEQUENCE [LARGE SCALE GENOMIC DNA]</scope>
    <source>
        <strain evidence="6 7">CENA67</strain>
    </source>
</reference>
<dbReference type="AlphaFoldDB" id="A0A8J7HQP1"/>
<dbReference type="SUPFAM" id="SSF48371">
    <property type="entry name" value="ARM repeat"/>
    <property type="match status" value="1"/>
</dbReference>
<dbReference type="Pfam" id="PF13646">
    <property type="entry name" value="HEAT_2"/>
    <property type="match status" value="1"/>
</dbReference>
<evidence type="ECO:0000256" key="4">
    <source>
        <dbReference type="ARBA" id="ARBA00023239"/>
    </source>
</evidence>
<evidence type="ECO:0000256" key="3">
    <source>
        <dbReference type="ARBA" id="ARBA00022738"/>
    </source>
</evidence>
<evidence type="ECO:0000313" key="7">
    <source>
        <dbReference type="Proteomes" id="UP000632766"/>
    </source>
</evidence>
<dbReference type="InterPro" id="IPR011989">
    <property type="entry name" value="ARM-like"/>
</dbReference>
<dbReference type="Pfam" id="PF05729">
    <property type="entry name" value="NACHT"/>
    <property type="match status" value="1"/>
</dbReference>
<evidence type="ECO:0000256" key="2">
    <source>
        <dbReference type="ARBA" id="ARBA00022549"/>
    </source>
</evidence>
<dbReference type="Gene3D" id="3.40.50.300">
    <property type="entry name" value="P-loop containing nucleotide triphosphate hydrolases"/>
    <property type="match status" value="1"/>
</dbReference>
<dbReference type="GO" id="GO:0030089">
    <property type="term" value="C:phycobilisome"/>
    <property type="evidence" value="ECO:0007669"/>
    <property type="project" value="UniProtKB-KW"/>
</dbReference>
<dbReference type="RefSeq" id="WP_198126059.1">
    <property type="nucleotide sequence ID" value="NZ_JAECZC010000037.1"/>
</dbReference>
<feature type="domain" description="NACHT" evidence="5">
    <location>
        <begin position="90"/>
        <end position="233"/>
    </location>
</feature>
<dbReference type="GO" id="GO:0016491">
    <property type="term" value="F:oxidoreductase activity"/>
    <property type="evidence" value="ECO:0007669"/>
    <property type="project" value="TreeGrafter"/>
</dbReference>
<dbReference type="PANTHER" id="PTHR12697:SF5">
    <property type="entry name" value="DEOXYHYPUSINE HYDROXYLASE"/>
    <property type="match status" value="1"/>
</dbReference>
<dbReference type="GO" id="GO:0016829">
    <property type="term" value="F:lyase activity"/>
    <property type="evidence" value="ECO:0007669"/>
    <property type="project" value="UniProtKB-KW"/>
</dbReference>
<keyword evidence="7" id="KW-1185">Reference proteome</keyword>
<dbReference type="InterPro" id="IPR004155">
    <property type="entry name" value="PBS_lyase_HEAT"/>
</dbReference>
<comment type="similarity">
    <text evidence="1">Belongs to the CpcE/RpcE/PecE family.</text>
</comment>
<keyword evidence="2" id="KW-0042">Antenna complex</keyword>
<keyword evidence="4" id="KW-0456">Lyase</keyword>
<comment type="caution">
    <text evidence="6">The sequence shown here is derived from an EMBL/GenBank/DDBJ whole genome shotgun (WGS) entry which is preliminary data.</text>
</comment>
<gene>
    <name evidence="6" type="ORF">I8748_18785</name>
</gene>